<dbReference type="InterPro" id="IPR041588">
    <property type="entry name" value="Integrase_H2C2"/>
</dbReference>
<evidence type="ECO:0000313" key="3">
    <source>
        <dbReference type="EMBL" id="JAG58699.1"/>
    </source>
</evidence>
<dbReference type="GO" id="GO:0015074">
    <property type="term" value="P:DNA integration"/>
    <property type="evidence" value="ECO:0007669"/>
    <property type="project" value="InterPro"/>
</dbReference>
<dbReference type="GO" id="GO:0003964">
    <property type="term" value="F:RNA-directed DNA polymerase activity"/>
    <property type="evidence" value="ECO:0007669"/>
    <property type="project" value="UniProtKB-EC"/>
</dbReference>
<organism evidence="3">
    <name type="scientific">Lygus hesperus</name>
    <name type="common">Western plant bug</name>
    <dbReference type="NCBI Taxonomy" id="30085"/>
    <lineage>
        <taxon>Eukaryota</taxon>
        <taxon>Metazoa</taxon>
        <taxon>Ecdysozoa</taxon>
        <taxon>Arthropoda</taxon>
        <taxon>Hexapoda</taxon>
        <taxon>Insecta</taxon>
        <taxon>Pterygota</taxon>
        <taxon>Neoptera</taxon>
        <taxon>Paraneoptera</taxon>
        <taxon>Hemiptera</taxon>
        <taxon>Heteroptera</taxon>
        <taxon>Panheteroptera</taxon>
        <taxon>Cimicomorpha</taxon>
        <taxon>Miridae</taxon>
        <taxon>Mirini</taxon>
        <taxon>Lygus</taxon>
    </lineage>
</organism>
<evidence type="ECO:0000259" key="2">
    <source>
        <dbReference type="PROSITE" id="PS50994"/>
    </source>
</evidence>
<sequence length="204" mass="23685">LKKESKIDKDFGTVKHYVENQVWPEKVAEHLKLYKLRREELVVEDGILLWFGRIVVPTKMRKDILRVLHCGHPGIAAMRSIARYYVWWPKIDEDVESYVKGCVPCQENRDNVEEVPLYPWNVPEKTWERVHLDLAGPVDGVTWLVGIDALSKWAEVDCIKTTTSAVLIQRLRGWFSRYGIPAEIVTDNGPQFVSSEMENFFKSN</sequence>
<dbReference type="FunFam" id="1.10.340.70:FF:000003">
    <property type="entry name" value="Protein CBG25708"/>
    <property type="match status" value="1"/>
</dbReference>
<feature type="domain" description="Integrase catalytic" evidence="2">
    <location>
        <begin position="115"/>
        <end position="204"/>
    </location>
</feature>
<reference evidence="3" key="1">
    <citation type="submission" date="2014-09" db="EMBL/GenBank/DDBJ databases">
        <authorList>
            <person name="Magalhaes I.L.F."/>
            <person name="Oliveira U."/>
            <person name="Santos F.R."/>
            <person name="Vidigal T.H.D.A."/>
            <person name="Brescovit A.D."/>
            <person name="Santos A.J."/>
        </authorList>
    </citation>
    <scope>NUCLEOTIDE SEQUENCE</scope>
</reference>
<feature type="non-terminal residue" evidence="3">
    <location>
        <position position="1"/>
    </location>
</feature>
<dbReference type="SUPFAM" id="SSF53098">
    <property type="entry name" value="Ribonuclease H-like"/>
    <property type="match status" value="1"/>
</dbReference>
<dbReference type="InterPro" id="IPR036397">
    <property type="entry name" value="RNaseH_sf"/>
</dbReference>
<feature type="non-terminal residue" evidence="3">
    <location>
        <position position="204"/>
    </location>
</feature>
<protein>
    <recommendedName>
        <fullName evidence="1">RNA-directed DNA polymerase</fullName>
        <ecNumber evidence="1">2.7.7.49</ecNumber>
    </recommendedName>
</protein>
<dbReference type="GO" id="GO:0003676">
    <property type="term" value="F:nucleic acid binding"/>
    <property type="evidence" value="ECO:0007669"/>
    <property type="project" value="InterPro"/>
</dbReference>
<dbReference type="InterPro" id="IPR012337">
    <property type="entry name" value="RNaseH-like_sf"/>
</dbReference>
<dbReference type="InterPro" id="IPR050951">
    <property type="entry name" value="Retrovirus_Pol_polyprotein"/>
</dbReference>
<dbReference type="EC" id="2.7.7.49" evidence="1"/>
<dbReference type="EMBL" id="GBRD01007122">
    <property type="protein sequence ID" value="JAG58699.1"/>
    <property type="molecule type" value="Transcribed_RNA"/>
</dbReference>
<dbReference type="Gene3D" id="1.10.340.70">
    <property type="match status" value="1"/>
</dbReference>
<dbReference type="InterPro" id="IPR001584">
    <property type="entry name" value="Integrase_cat-core"/>
</dbReference>
<proteinExistence type="predicted"/>
<dbReference type="Gene3D" id="3.30.420.10">
    <property type="entry name" value="Ribonuclease H-like superfamily/Ribonuclease H"/>
    <property type="match status" value="1"/>
</dbReference>
<dbReference type="AlphaFoldDB" id="A0A0K8SZL8"/>
<evidence type="ECO:0000256" key="1">
    <source>
        <dbReference type="ARBA" id="ARBA00012493"/>
    </source>
</evidence>
<dbReference type="Pfam" id="PF17921">
    <property type="entry name" value="Integrase_H2C2"/>
    <property type="match status" value="1"/>
</dbReference>
<dbReference type="PANTHER" id="PTHR37984">
    <property type="entry name" value="PROTEIN CBG26694"/>
    <property type="match status" value="1"/>
</dbReference>
<name>A0A0K8SZL8_LYGHE</name>
<dbReference type="PROSITE" id="PS50994">
    <property type="entry name" value="INTEGRASE"/>
    <property type="match status" value="1"/>
</dbReference>
<accession>A0A0K8SZL8</accession>
<dbReference type="PANTHER" id="PTHR37984:SF12">
    <property type="entry name" value="RIBONUCLEASE H"/>
    <property type="match status" value="1"/>
</dbReference>